<keyword evidence="9" id="KW-0472">Membrane</keyword>
<dbReference type="InterPro" id="IPR011712">
    <property type="entry name" value="Sig_transdc_His_kin_sub3_dim/P"/>
</dbReference>
<keyword evidence="4" id="KW-0808">Transferase</keyword>
<evidence type="ECO:0000256" key="9">
    <source>
        <dbReference type="SAM" id="Phobius"/>
    </source>
</evidence>
<evidence type="ECO:0000256" key="6">
    <source>
        <dbReference type="ARBA" id="ARBA00022777"/>
    </source>
</evidence>
<evidence type="ECO:0000259" key="10">
    <source>
        <dbReference type="Pfam" id="PF02518"/>
    </source>
</evidence>
<protein>
    <recommendedName>
        <fullName evidence="2">histidine kinase</fullName>
        <ecNumber evidence="2">2.7.13.3</ecNumber>
    </recommendedName>
</protein>
<dbReference type="OrthoDB" id="9760839at2"/>
<keyword evidence="9" id="KW-1133">Transmembrane helix</keyword>
<dbReference type="InterPro" id="IPR050482">
    <property type="entry name" value="Sensor_HK_TwoCompSys"/>
</dbReference>
<dbReference type="EC" id="2.7.13.3" evidence="2"/>
<feature type="domain" description="Signal transduction histidine kinase subgroup 3 dimerisation and phosphoacceptor" evidence="11">
    <location>
        <begin position="59"/>
        <end position="117"/>
    </location>
</feature>
<evidence type="ECO:0000313" key="13">
    <source>
        <dbReference type="Proteomes" id="UP000011135"/>
    </source>
</evidence>
<dbReference type="RefSeq" id="WP_009577598.1">
    <property type="nucleotide sequence ID" value="NZ_AMZN01000002.1"/>
</dbReference>
<keyword evidence="6" id="KW-0418">Kinase</keyword>
<feature type="domain" description="Histidine kinase/HSP90-like ATPase" evidence="10">
    <location>
        <begin position="159"/>
        <end position="245"/>
    </location>
</feature>
<dbReference type="PANTHER" id="PTHR24421">
    <property type="entry name" value="NITRATE/NITRITE SENSOR PROTEIN NARX-RELATED"/>
    <property type="match status" value="1"/>
</dbReference>
<comment type="catalytic activity">
    <reaction evidence="1">
        <text>ATP + protein L-histidine = ADP + protein N-phospho-L-histidine.</text>
        <dbReference type="EC" id="2.7.13.3"/>
    </reaction>
</comment>
<dbReference type="GO" id="GO:0000155">
    <property type="term" value="F:phosphorelay sensor kinase activity"/>
    <property type="evidence" value="ECO:0007669"/>
    <property type="project" value="InterPro"/>
</dbReference>
<dbReference type="Gene3D" id="1.20.5.1930">
    <property type="match status" value="1"/>
</dbReference>
<organism evidence="12 13">
    <name type="scientific">Fulvivirga imtechensis AK7</name>
    <dbReference type="NCBI Taxonomy" id="1237149"/>
    <lineage>
        <taxon>Bacteria</taxon>
        <taxon>Pseudomonadati</taxon>
        <taxon>Bacteroidota</taxon>
        <taxon>Cytophagia</taxon>
        <taxon>Cytophagales</taxon>
        <taxon>Fulvivirgaceae</taxon>
        <taxon>Fulvivirga</taxon>
    </lineage>
</organism>
<keyword evidence="7" id="KW-0067">ATP-binding</keyword>
<evidence type="ECO:0000313" key="12">
    <source>
        <dbReference type="EMBL" id="ELR73788.1"/>
    </source>
</evidence>
<evidence type="ECO:0000256" key="4">
    <source>
        <dbReference type="ARBA" id="ARBA00022679"/>
    </source>
</evidence>
<sequence length="251" mass="28645">MEHEVILAATITLLILVMIIIFLFGIFQTRKNQYIQAEKHFEEEIAKSQMEIQEQALKNIGWELHDNIGQLLSIVRMQLNILHAKLQDDHKSEAADISELVGDCLKEIRLLSKTLNSEVIREIGLVRSIELELERFNKLNFLKATLNIHGNERPVKDKDEIIIFRILQEFFANVIKHSKARSLVVDLEYQSQTLVISAEDDGIGFNHSDVTKGSGLMNMESRAELIGADYAIHSAPEKGVKLLLKYNLKET</sequence>
<accession>L8K077</accession>
<evidence type="ECO:0000256" key="8">
    <source>
        <dbReference type="ARBA" id="ARBA00023012"/>
    </source>
</evidence>
<dbReference type="eggNOG" id="COG4585">
    <property type="taxonomic scope" value="Bacteria"/>
</dbReference>
<keyword evidence="8" id="KW-0902">Two-component regulatory system</keyword>
<dbReference type="Proteomes" id="UP000011135">
    <property type="component" value="Unassembled WGS sequence"/>
</dbReference>
<proteinExistence type="predicted"/>
<keyword evidence="5" id="KW-0547">Nucleotide-binding</keyword>
<keyword evidence="9" id="KW-0812">Transmembrane</keyword>
<evidence type="ECO:0000256" key="2">
    <source>
        <dbReference type="ARBA" id="ARBA00012438"/>
    </source>
</evidence>
<dbReference type="InterPro" id="IPR036890">
    <property type="entry name" value="HATPase_C_sf"/>
</dbReference>
<evidence type="ECO:0000256" key="7">
    <source>
        <dbReference type="ARBA" id="ARBA00022840"/>
    </source>
</evidence>
<dbReference type="Gene3D" id="3.30.565.10">
    <property type="entry name" value="Histidine kinase-like ATPase, C-terminal domain"/>
    <property type="match status" value="1"/>
</dbReference>
<keyword evidence="13" id="KW-1185">Reference proteome</keyword>
<dbReference type="SUPFAM" id="SSF55874">
    <property type="entry name" value="ATPase domain of HSP90 chaperone/DNA topoisomerase II/histidine kinase"/>
    <property type="match status" value="1"/>
</dbReference>
<comment type="caution">
    <text evidence="12">The sequence shown here is derived from an EMBL/GenBank/DDBJ whole genome shotgun (WGS) entry which is preliminary data.</text>
</comment>
<evidence type="ECO:0000256" key="1">
    <source>
        <dbReference type="ARBA" id="ARBA00000085"/>
    </source>
</evidence>
<gene>
    <name evidence="12" type="ORF">C900_01398</name>
</gene>
<name>L8K077_9BACT</name>
<dbReference type="GO" id="GO:0005524">
    <property type="term" value="F:ATP binding"/>
    <property type="evidence" value="ECO:0007669"/>
    <property type="project" value="UniProtKB-KW"/>
</dbReference>
<evidence type="ECO:0000256" key="5">
    <source>
        <dbReference type="ARBA" id="ARBA00022741"/>
    </source>
</evidence>
<dbReference type="AlphaFoldDB" id="L8K077"/>
<evidence type="ECO:0000256" key="3">
    <source>
        <dbReference type="ARBA" id="ARBA00022553"/>
    </source>
</evidence>
<dbReference type="InterPro" id="IPR003594">
    <property type="entry name" value="HATPase_dom"/>
</dbReference>
<dbReference type="GO" id="GO:0016020">
    <property type="term" value="C:membrane"/>
    <property type="evidence" value="ECO:0007669"/>
    <property type="project" value="InterPro"/>
</dbReference>
<dbReference type="CDD" id="cd16917">
    <property type="entry name" value="HATPase_UhpB-NarQ-NarX-like"/>
    <property type="match status" value="1"/>
</dbReference>
<dbReference type="GO" id="GO:0046983">
    <property type="term" value="F:protein dimerization activity"/>
    <property type="evidence" value="ECO:0007669"/>
    <property type="project" value="InterPro"/>
</dbReference>
<reference evidence="12 13" key="1">
    <citation type="submission" date="2012-12" db="EMBL/GenBank/DDBJ databases">
        <title>Genome assembly of Fulvivirga imtechensis AK7.</title>
        <authorList>
            <person name="Nupur N."/>
            <person name="Khatri I."/>
            <person name="Kumar R."/>
            <person name="Subramanian S."/>
            <person name="Pinnaka A."/>
        </authorList>
    </citation>
    <scope>NUCLEOTIDE SEQUENCE [LARGE SCALE GENOMIC DNA]</scope>
    <source>
        <strain evidence="12 13">AK7</strain>
    </source>
</reference>
<dbReference type="PANTHER" id="PTHR24421:SF10">
    <property type="entry name" value="NITRATE_NITRITE SENSOR PROTEIN NARQ"/>
    <property type="match status" value="1"/>
</dbReference>
<dbReference type="EMBL" id="AMZN01000002">
    <property type="protein sequence ID" value="ELR73788.1"/>
    <property type="molecule type" value="Genomic_DNA"/>
</dbReference>
<keyword evidence="3" id="KW-0597">Phosphoprotein</keyword>
<dbReference type="Pfam" id="PF02518">
    <property type="entry name" value="HATPase_c"/>
    <property type="match status" value="1"/>
</dbReference>
<dbReference type="Pfam" id="PF07730">
    <property type="entry name" value="HisKA_3"/>
    <property type="match status" value="1"/>
</dbReference>
<feature type="transmembrane region" description="Helical" evidence="9">
    <location>
        <begin position="6"/>
        <end position="27"/>
    </location>
</feature>
<evidence type="ECO:0000259" key="11">
    <source>
        <dbReference type="Pfam" id="PF07730"/>
    </source>
</evidence>
<dbReference type="STRING" id="1237149.C900_01398"/>